<sequence length="112" mass="13174">MHWIAHYVTFDRVPSDHLDDSKPISDGTQFENIEYLLCQSELDKLRSDFIVLVARILAEFFKFMEPLKSAIPKHIQHRYSEFMNKKSVIIGLPVVPYNQSKHADVCQYLEYV</sequence>
<dbReference type="Proteomes" id="UP001159427">
    <property type="component" value="Unassembled WGS sequence"/>
</dbReference>
<name>A0ABN8RGF5_9CNID</name>
<dbReference type="EMBL" id="CALNXI010001859">
    <property type="protein sequence ID" value="CAH3178489.1"/>
    <property type="molecule type" value="Genomic_DNA"/>
</dbReference>
<protein>
    <submittedName>
        <fullName evidence="1">Uncharacterized protein</fullName>
    </submittedName>
</protein>
<accession>A0ABN8RGF5</accession>
<keyword evidence="2" id="KW-1185">Reference proteome</keyword>
<reference evidence="1 2" key="1">
    <citation type="submission" date="2022-05" db="EMBL/GenBank/DDBJ databases">
        <authorList>
            <consortium name="Genoscope - CEA"/>
            <person name="William W."/>
        </authorList>
    </citation>
    <scope>NUCLEOTIDE SEQUENCE [LARGE SCALE GENOMIC DNA]</scope>
</reference>
<feature type="non-terminal residue" evidence="1">
    <location>
        <position position="112"/>
    </location>
</feature>
<gene>
    <name evidence="1" type="ORF">PEVE_00011782</name>
</gene>
<evidence type="ECO:0000313" key="2">
    <source>
        <dbReference type="Proteomes" id="UP001159427"/>
    </source>
</evidence>
<comment type="caution">
    <text evidence="1">The sequence shown here is derived from an EMBL/GenBank/DDBJ whole genome shotgun (WGS) entry which is preliminary data.</text>
</comment>
<proteinExistence type="predicted"/>
<evidence type="ECO:0000313" key="1">
    <source>
        <dbReference type="EMBL" id="CAH3178489.1"/>
    </source>
</evidence>
<organism evidence="1 2">
    <name type="scientific">Porites evermanni</name>
    <dbReference type="NCBI Taxonomy" id="104178"/>
    <lineage>
        <taxon>Eukaryota</taxon>
        <taxon>Metazoa</taxon>
        <taxon>Cnidaria</taxon>
        <taxon>Anthozoa</taxon>
        <taxon>Hexacorallia</taxon>
        <taxon>Scleractinia</taxon>
        <taxon>Fungiina</taxon>
        <taxon>Poritidae</taxon>
        <taxon>Porites</taxon>
    </lineage>
</organism>